<feature type="transmembrane region" description="Helical" evidence="1">
    <location>
        <begin position="6"/>
        <end position="22"/>
    </location>
</feature>
<protein>
    <submittedName>
        <fullName evidence="2">Uncharacterized protein</fullName>
    </submittedName>
</protein>
<dbReference type="Proteomes" id="UP000679950">
    <property type="component" value="Unassembled WGS sequence"/>
</dbReference>
<evidence type="ECO:0000313" key="3">
    <source>
        <dbReference type="Proteomes" id="UP000679950"/>
    </source>
</evidence>
<keyword evidence="1" id="KW-1133">Transmembrane helix</keyword>
<evidence type="ECO:0000313" key="2">
    <source>
        <dbReference type="EMBL" id="GIN57978.1"/>
    </source>
</evidence>
<comment type="caution">
    <text evidence="2">The sequence shown here is derived from an EMBL/GenBank/DDBJ whole genome shotgun (WGS) entry which is preliminary data.</text>
</comment>
<sequence length="74" mass="8984">MWWIVGVMIFSVPIIAIITNHMQERAQIKGKFIQDQLELEKLKHENFLLETEKLRLELEQMQLEQPKEDMYKLK</sequence>
<keyword evidence="1" id="KW-0812">Transmembrane</keyword>
<name>A0ABQ4KJ44_9BACI</name>
<reference evidence="2 3" key="1">
    <citation type="submission" date="2021-03" db="EMBL/GenBank/DDBJ databases">
        <title>Antimicrobial resistance genes in bacteria isolated from Japanese honey, and their potential for conferring macrolide and lincosamide resistance in the American foulbrood pathogen Paenibacillus larvae.</title>
        <authorList>
            <person name="Okamoto M."/>
            <person name="Kumagai M."/>
            <person name="Kanamori H."/>
            <person name="Takamatsu D."/>
        </authorList>
    </citation>
    <scope>NUCLEOTIDE SEQUENCE [LARGE SCALE GENOMIC DNA]</scope>
    <source>
        <strain evidence="2 3">J8TS2</strain>
    </source>
</reference>
<accession>A0ABQ4KJ44</accession>
<keyword evidence="3" id="KW-1185">Reference proteome</keyword>
<dbReference type="EMBL" id="BORB01000017">
    <property type="protein sequence ID" value="GIN57978.1"/>
    <property type="molecule type" value="Genomic_DNA"/>
</dbReference>
<organism evidence="2 3">
    <name type="scientific">Lederbergia ruris</name>
    <dbReference type="NCBI Taxonomy" id="217495"/>
    <lineage>
        <taxon>Bacteria</taxon>
        <taxon>Bacillati</taxon>
        <taxon>Bacillota</taxon>
        <taxon>Bacilli</taxon>
        <taxon>Bacillales</taxon>
        <taxon>Bacillaceae</taxon>
        <taxon>Lederbergia</taxon>
    </lineage>
</organism>
<proteinExistence type="predicted"/>
<gene>
    <name evidence="2" type="ORF">J8TS2_22970</name>
</gene>
<evidence type="ECO:0000256" key="1">
    <source>
        <dbReference type="SAM" id="Phobius"/>
    </source>
</evidence>
<keyword evidence="1" id="KW-0472">Membrane</keyword>